<reference evidence="1" key="1">
    <citation type="submission" date="2022-07" db="EMBL/GenBank/DDBJ databases">
        <title>Phylogenomic reconstructions and comparative analyses of Kickxellomycotina fungi.</title>
        <authorList>
            <person name="Reynolds N.K."/>
            <person name="Stajich J.E."/>
            <person name="Barry K."/>
            <person name="Grigoriev I.V."/>
            <person name="Crous P."/>
            <person name="Smith M.E."/>
        </authorList>
    </citation>
    <scope>NUCLEOTIDE SEQUENCE</scope>
    <source>
        <strain evidence="1">Benny 63K</strain>
    </source>
</reference>
<protein>
    <submittedName>
        <fullName evidence="1">Uncharacterized protein</fullName>
    </submittedName>
</protein>
<sequence>MNLNNLKQMESIILDSGPWQLIEKWDKIKESENGKKARIWYHNDLMLMTFGIIGALGFGQTHRCLTSGKTQIVDWVHSAFVLIFLQSIMPFVNGKAHYKDFDKFLALCNSATNIPHLIPPGDATFQGHFIPGGYNLTIGISATNTNPAVWERPYQFYPDRFIDNGPLKRLSLTFSNGVWICPGRNLAWMGIFATLANVFNRYDLELPEDSLFKLDIVDENGLLILMPSTVAITTVPLYPERDTIVVASLRK</sequence>
<name>A0ACC1INS9_9FUNG</name>
<comment type="caution">
    <text evidence="1">The sequence shown here is derived from an EMBL/GenBank/DDBJ whole genome shotgun (WGS) entry which is preliminary data.</text>
</comment>
<proteinExistence type="predicted"/>
<organism evidence="1 2">
    <name type="scientific">Kickxella alabastrina</name>
    <dbReference type="NCBI Taxonomy" id="61397"/>
    <lineage>
        <taxon>Eukaryota</taxon>
        <taxon>Fungi</taxon>
        <taxon>Fungi incertae sedis</taxon>
        <taxon>Zoopagomycota</taxon>
        <taxon>Kickxellomycotina</taxon>
        <taxon>Kickxellomycetes</taxon>
        <taxon>Kickxellales</taxon>
        <taxon>Kickxellaceae</taxon>
        <taxon>Kickxella</taxon>
    </lineage>
</organism>
<accession>A0ACC1INS9</accession>
<gene>
    <name evidence="1" type="ORF">LPJ66_003508</name>
</gene>
<evidence type="ECO:0000313" key="1">
    <source>
        <dbReference type="EMBL" id="KAJ1897223.1"/>
    </source>
</evidence>
<evidence type="ECO:0000313" key="2">
    <source>
        <dbReference type="Proteomes" id="UP001150581"/>
    </source>
</evidence>
<dbReference type="EMBL" id="JANBPG010000355">
    <property type="protein sequence ID" value="KAJ1897223.1"/>
    <property type="molecule type" value="Genomic_DNA"/>
</dbReference>
<keyword evidence="2" id="KW-1185">Reference proteome</keyword>
<dbReference type="Proteomes" id="UP001150581">
    <property type="component" value="Unassembled WGS sequence"/>
</dbReference>